<evidence type="ECO:0000313" key="2">
    <source>
        <dbReference type="EMBL" id="SNR68450.1"/>
    </source>
</evidence>
<dbReference type="OrthoDB" id="673785at2"/>
<keyword evidence="1" id="KW-0812">Transmembrane</keyword>
<keyword evidence="1" id="KW-1133">Transmembrane helix</keyword>
<keyword evidence="1" id="KW-0472">Membrane</keyword>
<keyword evidence="3" id="KW-1185">Reference proteome</keyword>
<dbReference type="EMBL" id="FZNX01000004">
    <property type="protein sequence ID" value="SNR68450.1"/>
    <property type="molecule type" value="Genomic_DNA"/>
</dbReference>
<dbReference type="Proteomes" id="UP000198412">
    <property type="component" value="Unassembled WGS sequence"/>
</dbReference>
<feature type="transmembrane region" description="Helical" evidence="1">
    <location>
        <begin position="7"/>
        <end position="25"/>
    </location>
</feature>
<evidence type="ECO:0000313" key="3">
    <source>
        <dbReference type="Proteomes" id="UP000198412"/>
    </source>
</evidence>
<sequence length="364" mass="41413">MSYKVKLFLLLTSALIGVGIVFYLFHLSEEITHYQNKFIRRYPQHVAQEIYQADLVYNSFYFAGVANGKIYLGNYTAPLQILALDSTLQKRTTHKITLTEKDLPFASPQIRVQGKHFFVFEGIAPYVFKGNIRDWKASLKINSGYYFSQLKPMDSVTMAVRYLTPKSGESLLGTLNLSDISKVAYGDHLLQKQFDGIFDTDGSLHFNKELNRIVYVYRYRNEYIVSDPFLQLAYRGNTIDTVSTAQVNLVQKKNSTLKTFAEPPLVVNKTSATAGNLLYINSALPGLYEDENIWKIASIIDVYDLTDASYRSSFPVYDINNKKMKSMLVSGHFLYALIGNNIVCYELIEHLSQNKAASSYTKTN</sequence>
<evidence type="ECO:0000256" key="1">
    <source>
        <dbReference type="SAM" id="Phobius"/>
    </source>
</evidence>
<accession>A0A238YBQ2</accession>
<protein>
    <submittedName>
        <fullName evidence="2">Uncharacterized protein</fullName>
    </submittedName>
</protein>
<dbReference type="RefSeq" id="WP_089378737.1">
    <property type="nucleotide sequence ID" value="NZ_FZNX01000004.1"/>
</dbReference>
<proteinExistence type="predicted"/>
<dbReference type="AlphaFoldDB" id="A0A238YBQ2"/>
<gene>
    <name evidence="2" type="ORF">SAMN04488111_2450</name>
</gene>
<organism evidence="2 3">
    <name type="scientific">Lutibacter flavus</name>
    <dbReference type="NCBI Taxonomy" id="691689"/>
    <lineage>
        <taxon>Bacteria</taxon>
        <taxon>Pseudomonadati</taxon>
        <taxon>Bacteroidota</taxon>
        <taxon>Flavobacteriia</taxon>
        <taxon>Flavobacteriales</taxon>
        <taxon>Flavobacteriaceae</taxon>
        <taxon>Lutibacter</taxon>
    </lineage>
</organism>
<name>A0A238YBQ2_9FLAO</name>
<reference evidence="3" key="1">
    <citation type="submission" date="2017-06" db="EMBL/GenBank/DDBJ databases">
        <authorList>
            <person name="Varghese N."/>
            <person name="Submissions S."/>
        </authorList>
    </citation>
    <scope>NUCLEOTIDE SEQUENCE [LARGE SCALE GENOMIC DNA]</scope>
    <source>
        <strain evidence="3">DSM 27993</strain>
    </source>
</reference>